<dbReference type="RefSeq" id="WP_175533877.1">
    <property type="nucleotide sequence ID" value="NZ_FOSQ01000003.1"/>
</dbReference>
<gene>
    <name evidence="2" type="ORF">SAMN02745775_103255</name>
</gene>
<name>A0A1I4AA95_9PROT</name>
<proteinExistence type="predicted"/>
<dbReference type="InterPro" id="IPR018684">
    <property type="entry name" value="DUF2171"/>
</dbReference>
<organism evidence="2 3">
    <name type="scientific">Falsiroseomonas stagni DSM 19981</name>
    <dbReference type="NCBI Taxonomy" id="1123062"/>
    <lineage>
        <taxon>Bacteria</taxon>
        <taxon>Pseudomonadati</taxon>
        <taxon>Pseudomonadota</taxon>
        <taxon>Alphaproteobacteria</taxon>
        <taxon>Acetobacterales</taxon>
        <taxon>Roseomonadaceae</taxon>
        <taxon>Falsiroseomonas</taxon>
    </lineage>
</organism>
<evidence type="ECO:0000313" key="2">
    <source>
        <dbReference type="EMBL" id="SFK53080.1"/>
    </source>
</evidence>
<evidence type="ECO:0008006" key="4">
    <source>
        <dbReference type="Google" id="ProtNLM"/>
    </source>
</evidence>
<dbReference type="STRING" id="1123062.SAMN02745775_103255"/>
<evidence type="ECO:0000313" key="3">
    <source>
        <dbReference type="Proteomes" id="UP000199473"/>
    </source>
</evidence>
<sequence length="141" mass="14448">MTHHGPLHQVQEHMKVLGSDGEEIGTVDHLEGDRIKLARDGSGQHHYVPGESIASVAAGTVRLSMPAAQARRAWQAEGLDHAMNPAMNPAMTGATQGQRTMLGAAEAGRGGGQRMGDKPVVGGAGAADDATGGTGPTRDPI</sequence>
<protein>
    <recommendedName>
        <fullName evidence="4">DUF2171 domain-containing protein</fullName>
    </recommendedName>
</protein>
<reference evidence="2 3" key="1">
    <citation type="submission" date="2016-10" db="EMBL/GenBank/DDBJ databases">
        <authorList>
            <person name="de Groot N.N."/>
        </authorList>
    </citation>
    <scope>NUCLEOTIDE SEQUENCE [LARGE SCALE GENOMIC DNA]</scope>
    <source>
        <strain evidence="2 3">DSM 19981</strain>
    </source>
</reference>
<dbReference type="AlphaFoldDB" id="A0A1I4AA95"/>
<dbReference type="Proteomes" id="UP000199473">
    <property type="component" value="Unassembled WGS sequence"/>
</dbReference>
<dbReference type="Pfam" id="PF09939">
    <property type="entry name" value="DUF2171"/>
    <property type="match status" value="1"/>
</dbReference>
<dbReference type="EMBL" id="FOSQ01000003">
    <property type="protein sequence ID" value="SFK53080.1"/>
    <property type="molecule type" value="Genomic_DNA"/>
</dbReference>
<feature type="region of interest" description="Disordered" evidence="1">
    <location>
        <begin position="106"/>
        <end position="141"/>
    </location>
</feature>
<keyword evidence="3" id="KW-1185">Reference proteome</keyword>
<evidence type="ECO:0000256" key="1">
    <source>
        <dbReference type="SAM" id="MobiDB-lite"/>
    </source>
</evidence>
<accession>A0A1I4AA95</accession>